<dbReference type="SUPFAM" id="SSF57701">
    <property type="entry name" value="Zn2/Cys6 DNA-binding domain"/>
    <property type="match status" value="1"/>
</dbReference>
<dbReference type="CDD" id="cd00067">
    <property type="entry name" value="GAL4"/>
    <property type="match status" value="1"/>
</dbReference>
<dbReference type="InterPro" id="IPR001138">
    <property type="entry name" value="Zn2Cys6_DnaBD"/>
</dbReference>
<keyword evidence="2" id="KW-0539">Nucleus</keyword>
<dbReference type="Pfam" id="PF00172">
    <property type="entry name" value="Zn_clus"/>
    <property type="match status" value="1"/>
</dbReference>
<comment type="subcellular location">
    <subcellularLocation>
        <location evidence="1">Nucleus</location>
    </subcellularLocation>
</comment>
<feature type="compositionally biased region" description="Low complexity" evidence="3">
    <location>
        <begin position="28"/>
        <end position="40"/>
    </location>
</feature>
<dbReference type="EMBL" id="ML119867">
    <property type="protein sequence ID" value="RPA72320.1"/>
    <property type="molecule type" value="Genomic_DNA"/>
</dbReference>
<dbReference type="Gene3D" id="4.10.240.10">
    <property type="entry name" value="Zn(2)-C6 fungal-type DNA-binding domain"/>
    <property type="match status" value="1"/>
</dbReference>
<dbReference type="PROSITE" id="PS50048">
    <property type="entry name" value="ZN2_CY6_FUNGAL_2"/>
    <property type="match status" value="1"/>
</dbReference>
<sequence length="604" mass="66713">MAATTLPPPPPPTMHHHSHSHHQHQHPTSRSTSVSSASTTAPNDHTDSSPSPTSSESPCSRRTPSLTPTAHQPSELDLLEPKLEYLSDDELDSKNHSYPSLDTIGENGSGSTTNGGSTSGAVTIKRGRGRPRKHPLPMQGGTKVTKGRSKTGCITCRRRKKKCDETRPECMNCVKNSVVCEGYPEKTIWQSGKQKSEGTAETALQIRKSVMSRVTELPCLIDGVETADDRYLLDHFVHRVSKILTVFNDDTNPFQEYLMPLAVQHRGLMHSLLCLSGSHIVSTKPEYTSAQLHHYGLALTHLSQDSSLSPSSSSPSSSPQELTSSTSIDKSVAQMLLLCLNSICLGESSGEYRLHLNAARALFSTNSLLPTTNFHRFLYEFFMFHEVINCLTTLDRRPLTLSLNPPPGILPTPGAMLGVLDGLFTYIARISILRDGIRERRKRGVPPVDYQTLSEAVQIDADLHAWQPPLTYGPSTARFLAALLYRQVTWIYLYRTILDSRPSPKISSAVNEGLKYLSLLPPDEGTESVLLTPTFLLGVSAFEPEQRPRIRERLERIGRYSGLGNVGLVGRVVERVWELMDSGSEESWDWEGVVVGLGWDFLAT</sequence>
<evidence type="ECO:0000256" key="3">
    <source>
        <dbReference type="SAM" id="MobiDB-lite"/>
    </source>
</evidence>
<reference evidence="5 6" key="1">
    <citation type="journal article" date="2018" name="Nat. Ecol. Evol.">
        <title>Pezizomycetes genomes reveal the molecular basis of ectomycorrhizal truffle lifestyle.</title>
        <authorList>
            <person name="Murat C."/>
            <person name="Payen T."/>
            <person name="Noel B."/>
            <person name="Kuo A."/>
            <person name="Morin E."/>
            <person name="Chen J."/>
            <person name="Kohler A."/>
            <person name="Krizsan K."/>
            <person name="Balestrini R."/>
            <person name="Da Silva C."/>
            <person name="Montanini B."/>
            <person name="Hainaut M."/>
            <person name="Levati E."/>
            <person name="Barry K.W."/>
            <person name="Belfiori B."/>
            <person name="Cichocki N."/>
            <person name="Clum A."/>
            <person name="Dockter R.B."/>
            <person name="Fauchery L."/>
            <person name="Guy J."/>
            <person name="Iotti M."/>
            <person name="Le Tacon F."/>
            <person name="Lindquist E.A."/>
            <person name="Lipzen A."/>
            <person name="Malagnac F."/>
            <person name="Mello A."/>
            <person name="Molinier V."/>
            <person name="Miyauchi S."/>
            <person name="Poulain J."/>
            <person name="Riccioni C."/>
            <person name="Rubini A."/>
            <person name="Sitrit Y."/>
            <person name="Splivallo R."/>
            <person name="Traeger S."/>
            <person name="Wang M."/>
            <person name="Zifcakova L."/>
            <person name="Wipf D."/>
            <person name="Zambonelli A."/>
            <person name="Paolocci F."/>
            <person name="Nowrousian M."/>
            <person name="Ottonello S."/>
            <person name="Baldrian P."/>
            <person name="Spatafora J.W."/>
            <person name="Henrissat B."/>
            <person name="Nagy L.G."/>
            <person name="Aury J.M."/>
            <person name="Wincker P."/>
            <person name="Grigoriev I.V."/>
            <person name="Bonfante P."/>
            <person name="Martin F.M."/>
        </authorList>
    </citation>
    <scope>NUCLEOTIDE SEQUENCE [LARGE SCALE GENOMIC DNA]</scope>
    <source>
        <strain evidence="5 6">RN42</strain>
    </source>
</reference>
<feature type="compositionally biased region" description="Basic residues" evidence="3">
    <location>
        <begin position="14"/>
        <end position="27"/>
    </location>
</feature>
<feature type="region of interest" description="Disordered" evidence="3">
    <location>
        <begin position="90"/>
        <end position="147"/>
    </location>
</feature>
<dbReference type="AlphaFoldDB" id="A0A3N4HK81"/>
<dbReference type="GO" id="GO:0005634">
    <property type="term" value="C:nucleus"/>
    <property type="evidence" value="ECO:0007669"/>
    <property type="project" value="UniProtKB-SubCell"/>
</dbReference>
<accession>A0A3N4HK81</accession>
<feature type="compositionally biased region" description="Basic residues" evidence="3">
    <location>
        <begin position="125"/>
        <end position="135"/>
    </location>
</feature>
<dbReference type="OrthoDB" id="5333823at2759"/>
<dbReference type="SMART" id="SM00066">
    <property type="entry name" value="GAL4"/>
    <property type="match status" value="1"/>
</dbReference>
<dbReference type="InterPro" id="IPR036864">
    <property type="entry name" value="Zn2-C6_fun-type_DNA-bd_sf"/>
</dbReference>
<feature type="domain" description="Zn(2)-C6 fungal-type" evidence="4">
    <location>
        <begin position="152"/>
        <end position="180"/>
    </location>
</feature>
<dbReference type="GO" id="GO:0045944">
    <property type="term" value="P:positive regulation of transcription by RNA polymerase II"/>
    <property type="evidence" value="ECO:0007669"/>
    <property type="project" value="TreeGrafter"/>
</dbReference>
<evidence type="ECO:0000313" key="5">
    <source>
        <dbReference type="EMBL" id="RPA72320.1"/>
    </source>
</evidence>
<dbReference type="Proteomes" id="UP000275078">
    <property type="component" value="Unassembled WGS sequence"/>
</dbReference>
<protein>
    <recommendedName>
        <fullName evidence="4">Zn(2)-C6 fungal-type domain-containing protein</fullName>
    </recommendedName>
</protein>
<proteinExistence type="predicted"/>
<dbReference type="PROSITE" id="PS00463">
    <property type="entry name" value="ZN2_CY6_FUNGAL_1"/>
    <property type="match status" value="1"/>
</dbReference>
<feature type="compositionally biased region" description="Pro residues" evidence="3">
    <location>
        <begin position="1"/>
        <end position="13"/>
    </location>
</feature>
<dbReference type="InterPro" id="IPR021858">
    <property type="entry name" value="Fun_TF"/>
</dbReference>
<organism evidence="5 6">
    <name type="scientific">Ascobolus immersus RN42</name>
    <dbReference type="NCBI Taxonomy" id="1160509"/>
    <lineage>
        <taxon>Eukaryota</taxon>
        <taxon>Fungi</taxon>
        <taxon>Dikarya</taxon>
        <taxon>Ascomycota</taxon>
        <taxon>Pezizomycotina</taxon>
        <taxon>Pezizomycetes</taxon>
        <taxon>Pezizales</taxon>
        <taxon>Ascobolaceae</taxon>
        <taxon>Ascobolus</taxon>
    </lineage>
</organism>
<dbReference type="GO" id="GO:0000981">
    <property type="term" value="F:DNA-binding transcription factor activity, RNA polymerase II-specific"/>
    <property type="evidence" value="ECO:0007669"/>
    <property type="project" value="InterPro"/>
</dbReference>
<feature type="region of interest" description="Disordered" evidence="3">
    <location>
        <begin position="1"/>
        <end position="77"/>
    </location>
</feature>
<dbReference type="InterPro" id="IPR000637">
    <property type="entry name" value="HMGI/Y_DNA-bd_CS"/>
</dbReference>
<evidence type="ECO:0000256" key="2">
    <source>
        <dbReference type="ARBA" id="ARBA00023242"/>
    </source>
</evidence>
<dbReference type="Pfam" id="PF11951">
    <property type="entry name" value="Fungal_trans_2"/>
    <property type="match status" value="1"/>
</dbReference>
<evidence type="ECO:0000313" key="6">
    <source>
        <dbReference type="Proteomes" id="UP000275078"/>
    </source>
</evidence>
<dbReference type="GO" id="GO:0000976">
    <property type="term" value="F:transcription cis-regulatory region binding"/>
    <property type="evidence" value="ECO:0007669"/>
    <property type="project" value="TreeGrafter"/>
</dbReference>
<gene>
    <name evidence="5" type="ORF">BJ508DRAFT_335173</name>
</gene>
<dbReference type="PROSITE" id="PS00354">
    <property type="entry name" value="HMGI_Y"/>
    <property type="match status" value="1"/>
</dbReference>
<feature type="compositionally biased region" description="Low complexity" evidence="3">
    <location>
        <begin position="109"/>
        <end position="120"/>
    </location>
</feature>
<feature type="compositionally biased region" description="Low complexity" evidence="3">
    <location>
        <begin position="48"/>
        <end position="65"/>
    </location>
</feature>
<keyword evidence="6" id="KW-1185">Reference proteome</keyword>
<dbReference type="GO" id="GO:0008270">
    <property type="term" value="F:zinc ion binding"/>
    <property type="evidence" value="ECO:0007669"/>
    <property type="project" value="InterPro"/>
</dbReference>
<evidence type="ECO:0000256" key="1">
    <source>
        <dbReference type="ARBA" id="ARBA00004123"/>
    </source>
</evidence>
<dbReference type="PANTHER" id="PTHR37534:SF38">
    <property type="entry name" value="ZN(2)-C6 FUNGAL-TYPE DOMAIN-CONTAINING PROTEIN"/>
    <property type="match status" value="1"/>
</dbReference>
<dbReference type="STRING" id="1160509.A0A3N4HK81"/>
<name>A0A3N4HK81_ASCIM</name>
<dbReference type="PANTHER" id="PTHR37534">
    <property type="entry name" value="TRANSCRIPTIONAL ACTIVATOR PROTEIN UGA3"/>
    <property type="match status" value="1"/>
</dbReference>
<evidence type="ECO:0000259" key="4">
    <source>
        <dbReference type="PROSITE" id="PS50048"/>
    </source>
</evidence>